<name>A0ABU5T345_9MICC</name>
<dbReference type="Proteomes" id="UP001304769">
    <property type="component" value="Unassembled WGS sequence"/>
</dbReference>
<accession>A0ABU5T345</accession>
<dbReference type="RefSeq" id="WP_323277329.1">
    <property type="nucleotide sequence ID" value="NZ_JAYGGQ010000001.1"/>
</dbReference>
<evidence type="ECO:0000313" key="1">
    <source>
        <dbReference type="EMBL" id="MEA5453576.1"/>
    </source>
</evidence>
<keyword evidence="2" id="KW-1185">Reference proteome</keyword>
<sequence length="98" mass="10701">MSVAFDTDGRHGRYTDTDEKQYTYAITGNGVLQILALEIEESTQRIAAEVSPAYWRSVVGDRFVGDTAGIPGSKPPMSAGQAHLEFMKNEVAKHQPGM</sequence>
<evidence type="ECO:0000313" key="2">
    <source>
        <dbReference type="Proteomes" id="UP001304769"/>
    </source>
</evidence>
<protein>
    <submittedName>
        <fullName evidence="1">Uncharacterized protein</fullName>
    </submittedName>
</protein>
<organism evidence="1 2">
    <name type="scientific">Sinomonas terricola</name>
    <dbReference type="NCBI Taxonomy" id="3110330"/>
    <lineage>
        <taxon>Bacteria</taxon>
        <taxon>Bacillati</taxon>
        <taxon>Actinomycetota</taxon>
        <taxon>Actinomycetes</taxon>
        <taxon>Micrococcales</taxon>
        <taxon>Micrococcaceae</taxon>
        <taxon>Sinomonas</taxon>
    </lineage>
</organism>
<comment type="caution">
    <text evidence="1">The sequence shown here is derived from an EMBL/GenBank/DDBJ whole genome shotgun (WGS) entry which is preliminary data.</text>
</comment>
<reference evidence="1 2" key="1">
    <citation type="submission" date="2023-12" db="EMBL/GenBank/DDBJ databases">
        <title>Sinomonas terricola sp. nov, isolated from litchi orchard soil in Guangdong, PR China.</title>
        <authorList>
            <person name="Jiaxin W."/>
            <person name="Yang Z."/>
            <person name="Honghui Z."/>
        </authorList>
    </citation>
    <scope>NUCLEOTIDE SEQUENCE [LARGE SCALE GENOMIC DNA]</scope>
    <source>
        <strain evidence="1 2">JGH33</strain>
    </source>
</reference>
<proteinExistence type="predicted"/>
<gene>
    <name evidence="1" type="ORF">SPF06_02465</name>
</gene>
<dbReference type="EMBL" id="JAYGGQ010000001">
    <property type="protein sequence ID" value="MEA5453576.1"/>
    <property type="molecule type" value="Genomic_DNA"/>
</dbReference>